<dbReference type="Proteomes" id="UP000595437">
    <property type="component" value="Chromosome 11"/>
</dbReference>
<dbReference type="OrthoDB" id="1747252at2759"/>
<evidence type="ECO:0000313" key="2">
    <source>
        <dbReference type="Proteomes" id="UP000595437"/>
    </source>
</evidence>
<dbReference type="GO" id="GO:0005840">
    <property type="term" value="C:ribosome"/>
    <property type="evidence" value="ECO:0007669"/>
    <property type="project" value="UniProtKB-KW"/>
</dbReference>
<dbReference type="AlphaFoldDB" id="A0A7T8H2W2"/>
<keyword evidence="1" id="KW-0687">Ribonucleoprotein</keyword>
<evidence type="ECO:0000313" key="1">
    <source>
        <dbReference type="EMBL" id="QQP42141.1"/>
    </source>
</evidence>
<dbReference type="Gene3D" id="3.30.190.20">
    <property type="match status" value="1"/>
</dbReference>
<name>A0A7T8H2W2_CALRO</name>
<dbReference type="InterPro" id="IPR023674">
    <property type="entry name" value="Ribosomal_uL1-like"/>
</dbReference>
<sequence length="213" mass="24819">MFFREKDNNPIPREHVFSLQHFTWPRYTVDEAINTLRDFYDPTLFDNPNGLLRAKLRFERMVPIYHKYDEDIPSKTVYGEYAREAGATMVGGDNLIMEIAKGRVDISDIEYFLAHEDMVLNLKPLNSLLRDKLPRNRMLPLEPTWSTWSKPYQWSEVAVKKVPPSLLVEDEPDYGYCIAEVGRLQMDSEKLKENINGILLALGEKYDDEGITE</sequence>
<accession>A0A7T8H2W2</accession>
<proteinExistence type="predicted"/>
<protein>
    <submittedName>
        <fullName evidence="1">39S ribosomal protein L1_ mitochondrial</fullName>
    </submittedName>
</protein>
<keyword evidence="1" id="KW-0689">Ribosomal protein</keyword>
<keyword evidence="2" id="KW-1185">Reference proteome</keyword>
<dbReference type="InterPro" id="IPR016095">
    <property type="entry name" value="Ribosomal_uL1_3-a/b-sand"/>
</dbReference>
<dbReference type="SUPFAM" id="SSF56808">
    <property type="entry name" value="Ribosomal protein L1"/>
    <property type="match status" value="1"/>
</dbReference>
<organism evidence="1 2">
    <name type="scientific">Caligus rogercresseyi</name>
    <name type="common">Sea louse</name>
    <dbReference type="NCBI Taxonomy" id="217165"/>
    <lineage>
        <taxon>Eukaryota</taxon>
        <taxon>Metazoa</taxon>
        <taxon>Ecdysozoa</taxon>
        <taxon>Arthropoda</taxon>
        <taxon>Crustacea</taxon>
        <taxon>Multicrustacea</taxon>
        <taxon>Hexanauplia</taxon>
        <taxon>Copepoda</taxon>
        <taxon>Siphonostomatoida</taxon>
        <taxon>Caligidae</taxon>
        <taxon>Caligus</taxon>
    </lineage>
</organism>
<reference evidence="2" key="1">
    <citation type="submission" date="2021-01" db="EMBL/GenBank/DDBJ databases">
        <title>Caligus Genome Assembly.</title>
        <authorList>
            <person name="Gallardo-Escarate C."/>
        </authorList>
    </citation>
    <scope>NUCLEOTIDE SEQUENCE [LARGE SCALE GENOMIC DNA]</scope>
</reference>
<dbReference type="Gene3D" id="3.40.50.790">
    <property type="match status" value="1"/>
</dbReference>
<gene>
    <name evidence="1" type="ORF">FKW44_016715</name>
</gene>
<dbReference type="EMBL" id="CP045900">
    <property type="protein sequence ID" value="QQP42141.1"/>
    <property type="molecule type" value="Genomic_DNA"/>
</dbReference>